<evidence type="ECO:0000313" key="3">
    <source>
        <dbReference type="Proteomes" id="UP001457282"/>
    </source>
</evidence>
<dbReference type="Proteomes" id="UP001457282">
    <property type="component" value="Unassembled WGS sequence"/>
</dbReference>
<accession>A0AAW1WHK2</accession>
<evidence type="ECO:0000256" key="1">
    <source>
        <dbReference type="SAM" id="MobiDB-lite"/>
    </source>
</evidence>
<name>A0AAW1WHK2_RUBAR</name>
<protein>
    <submittedName>
        <fullName evidence="2">Uncharacterized protein</fullName>
    </submittedName>
</protein>
<proteinExistence type="predicted"/>
<dbReference type="EMBL" id="JBEDUW010000006">
    <property type="protein sequence ID" value="KAK9922725.1"/>
    <property type="molecule type" value="Genomic_DNA"/>
</dbReference>
<keyword evidence="3" id="KW-1185">Reference proteome</keyword>
<reference evidence="2 3" key="1">
    <citation type="journal article" date="2023" name="G3 (Bethesda)">
        <title>A chromosome-length genome assembly and annotation of blackberry (Rubus argutus, cv. 'Hillquist').</title>
        <authorList>
            <person name="Bruna T."/>
            <person name="Aryal R."/>
            <person name="Dudchenko O."/>
            <person name="Sargent D.J."/>
            <person name="Mead D."/>
            <person name="Buti M."/>
            <person name="Cavallini A."/>
            <person name="Hytonen T."/>
            <person name="Andres J."/>
            <person name="Pham M."/>
            <person name="Weisz D."/>
            <person name="Mascagni F."/>
            <person name="Usai G."/>
            <person name="Natali L."/>
            <person name="Bassil N."/>
            <person name="Fernandez G.E."/>
            <person name="Lomsadze A."/>
            <person name="Armour M."/>
            <person name="Olukolu B."/>
            <person name="Poorten T."/>
            <person name="Britton C."/>
            <person name="Davik J."/>
            <person name="Ashrafi H."/>
            <person name="Aiden E.L."/>
            <person name="Borodovsky M."/>
            <person name="Worthington M."/>
        </authorList>
    </citation>
    <scope>NUCLEOTIDE SEQUENCE [LARGE SCALE GENOMIC DNA]</scope>
    <source>
        <strain evidence="2">PI 553951</strain>
    </source>
</reference>
<sequence>MEIDEGAAARWSSWRLGGRAGLTGRTGEEVTKSTEMREQTGQEKSKAQAGVAPPMSQFQNHRSLIPKLLSPCSLTDATATSAADLFCQQAAQSALAVVPHCRRCLLPRRLQVVLSDQPAQPVVVVVFRLCRHLWWAIDDDAT</sequence>
<comment type="caution">
    <text evidence="2">The sequence shown here is derived from an EMBL/GenBank/DDBJ whole genome shotgun (WGS) entry which is preliminary data.</text>
</comment>
<gene>
    <name evidence="2" type="ORF">M0R45_031174</name>
</gene>
<evidence type="ECO:0000313" key="2">
    <source>
        <dbReference type="EMBL" id="KAK9922725.1"/>
    </source>
</evidence>
<organism evidence="2 3">
    <name type="scientific">Rubus argutus</name>
    <name type="common">Southern blackberry</name>
    <dbReference type="NCBI Taxonomy" id="59490"/>
    <lineage>
        <taxon>Eukaryota</taxon>
        <taxon>Viridiplantae</taxon>
        <taxon>Streptophyta</taxon>
        <taxon>Embryophyta</taxon>
        <taxon>Tracheophyta</taxon>
        <taxon>Spermatophyta</taxon>
        <taxon>Magnoliopsida</taxon>
        <taxon>eudicotyledons</taxon>
        <taxon>Gunneridae</taxon>
        <taxon>Pentapetalae</taxon>
        <taxon>rosids</taxon>
        <taxon>fabids</taxon>
        <taxon>Rosales</taxon>
        <taxon>Rosaceae</taxon>
        <taxon>Rosoideae</taxon>
        <taxon>Rosoideae incertae sedis</taxon>
        <taxon>Rubus</taxon>
    </lineage>
</organism>
<feature type="compositionally biased region" description="Basic and acidic residues" evidence="1">
    <location>
        <begin position="26"/>
        <end position="46"/>
    </location>
</feature>
<feature type="region of interest" description="Disordered" evidence="1">
    <location>
        <begin position="19"/>
        <end position="55"/>
    </location>
</feature>
<dbReference type="AlphaFoldDB" id="A0AAW1WHK2"/>